<reference evidence="1" key="1">
    <citation type="submission" date="2013-09" db="EMBL/GenBank/DDBJ databases">
        <title>Analysis of type B2 neurotoxin-encoding plasmid in Clostridium botulinum.</title>
        <authorList>
            <person name="Hosomi K."/>
            <person name="Sakaguchi Y."/>
            <person name="Gotoh K."/>
            <person name="Nakamura K."/>
            <person name="Kohda T."/>
            <person name="Mukamoto M."/>
            <person name="Iida T."/>
            <person name="Kozaki S."/>
        </authorList>
    </citation>
    <scope>NUCLEOTIDE SEQUENCE</scope>
    <source>
        <strain evidence="1">111</strain>
        <plasmid evidence="1">pCB111</plasmid>
    </source>
</reference>
<organism evidence="1">
    <name type="scientific">Clostridium botulinum</name>
    <dbReference type="NCBI Taxonomy" id="1491"/>
    <lineage>
        <taxon>Bacteria</taxon>
        <taxon>Bacillati</taxon>
        <taxon>Bacillota</taxon>
        <taxon>Clostridia</taxon>
        <taxon>Eubacteriales</taxon>
        <taxon>Clostridiaceae</taxon>
        <taxon>Clostridium</taxon>
    </lineage>
</organism>
<dbReference type="InterPro" id="IPR007253">
    <property type="entry name" value="Cell_wall-bd_2"/>
</dbReference>
<proteinExistence type="predicted"/>
<dbReference type="AlphaFoldDB" id="A0A077K2P6"/>
<protein>
    <submittedName>
        <fullName evidence="1">Putative amidase</fullName>
    </submittedName>
</protein>
<accession>A0A077K2P6</accession>
<sequence length="362" mass="37931">MLKKNKKILSVITATLVMVIGISFTNVQAASIKRMNGKNRIDTANKTAKEIFQKSEAVILVNGTGYADAVSSAPLSKLLNAPILLTENKGTLESDVLKTINDLQNVKKIYIVGGTGVVSTTMENSLKSKGFQVIRYDGQKYGDKTRYGTNARVAEEILKLSPKSKTGILVNGQDGYADALSVASVAATNGYPVLFGNTKNVPNVIKNNIISKNKLQILAVGGNGVLPSSVVSSVNGKKITSDVQSKNRFQTNLAVLEYFKGKGGLDFSNVYIAAGGQGGKAGQGQFADALVASAAAAKTGSPLVLSGLGAGTTEIANAEKFVETNIEDEGKLVIVGGSASVSDSIEKKLYEKVGDFTIVDVS</sequence>
<dbReference type="PANTHER" id="PTHR30032">
    <property type="entry name" value="N-ACETYLMURAMOYL-L-ALANINE AMIDASE-RELATED"/>
    <property type="match status" value="1"/>
</dbReference>
<dbReference type="InterPro" id="IPR051922">
    <property type="entry name" value="Bact_Sporulation_Assoc"/>
</dbReference>
<keyword evidence="1" id="KW-0614">Plasmid</keyword>
<dbReference type="Pfam" id="PF04122">
    <property type="entry name" value="CW_binding_2"/>
    <property type="match status" value="3"/>
</dbReference>
<dbReference type="RefSeq" id="WP_032072502.1">
    <property type="nucleotide sequence ID" value="NC_025146.1"/>
</dbReference>
<dbReference type="Gene3D" id="3.40.50.12090">
    <property type="match status" value="2"/>
</dbReference>
<geneLocation type="plasmid" evidence="1">
    <name>pCB111</name>
</geneLocation>
<dbReference type="EMBL" id="AB855771">
    <property type="protein sequence ID" value="BAP25762.1"/>
    <property type="molecule type" value="Genomic_DNA"/>
</dbReference>
<evidence type="ECO:0000313" key="1">
    <source>
        <dbReference type="EMBL" id="BAP25762.1"/>
    </source>
</evidence>
<name>A0A077K2P6_CLOBO</name>
<dbReference type="PANTHER" id="PTHR30032:SF8">
    <property type="entry name" value="GERMINATION-SPECIFIC N-ACETYLMURAMOYL-L-ALANINE AMIDASE"/>
    <property type="match status" value="1"/>
</dbReference>